<dbReference type="AlphaFoldDB" id="A0A6I9SFQ7"/>
<dbReference type="KEGG" id="egu:105057757"/>
<gene>
    <name evidence="3" type="primary">LOC105057757</name>
</gene>
<reference evidence="3" key="1">
    <citation type="submission" date="2025-08" db="UniProtKB">
        <authorList>
            <consortium name="RefSeq"/>
        </authorList>
    </citation>
    <scope>IDENTIFICATION</scope>
</reference>
<feature type="transmembrane region" description="Helical" evidence="1">
    <location>
        <begin position="80"/>
        <end position="101"/>
    </location>
</feature>
<feature type="transmembrane region" description="Helical" evidence="1">
    <location>
        <begin position="264"/>
        <end position="285"/>
    </location>
</feature>
<dbReference type="Proteomes" id="UP000504607">
    <property type="component" value="Chromosome 1"/>
</dbReference>
<dbReference type="OrthoDB" id="687732at2759"/>
<keyword evidence="1" id="KW-1133">Transmembrane helix</keyword>
<name>A0A6I9SFQ7_ELAGV</name>
<dbReference type="PANTHER" id="PTHR33133:SF3">
    <property type="entry name" value="TRANSMEMBRANE PROTEIN"/>
    <property type="match status" value="1"/>
</dbReference>
<dbReference type="InParanoid" id="A0A6I9SFQ7"/>
<dbReference type="RefSeq" id="XP_010938751.1">
    <property type="nucleotide sequence ID" value="XM_010940449.3"/>
</dbReference>
<feature type="transmembrane region" description="Helical" evidence="1">
    <location>
        <begin position="177"/>
        <end position="200"/>
    </location>
</feature>
<accession>A0A6I9SFQ7</accession>
<evidence type="ECO:0000256" key="1">
    <source>
        <dbReference type="SAM" id="Phobius"/>
    </source>
</evidence>
<feature type="transmembrane region" description="Helical" evidence="1">
    <location>
        <begin position="21"/>
        <end position="44"/>
    </location>
</feature>
<feature type="transmembrane region" description="Helical" evidence="1">
    <location>
        <begin position="221"/>
        <end position="244"/>
    </location>
</feature>
<evidence type="ECO:0000313" key="2">
    <source>
        <dbReference type="Proteomes" id="UP000504607"/>
    </source>
</evidence>
<keyword evidence="1" id="KW-0472">Membrane</keyword>
<organism evidence="2 3">
    <name type="scientific">Elaeis guineensis var. tenera</name>
    <name type="common">Oil palm</name>
    <dbReference type="NCBI Taxonomy" id="51953"/>
    <lineage>
        <taxon>Eukaryota</taxon>
        <taxon>Viridiplantae</taxon>
        <taxon>Streptophyta</taxon>
        <taxon>Embryophyta</taxon>
        <taxon>Tracheophyta</taxon>
        <taxon>Spermatophyta</taxon>
        <taxon>Magnoliopsida</taxon>
        <taxon>Liliopsida</taxon>
        <taxon>Arecaceae</taxon>
        <taxon>Arecoideae</taxon>
        <taxon>Cocoseae</taxon>
        <taxon>Elaeidinae</taxon>
        <taxon>Elaeis</taxon>
    </lineage>
</organism>
<protein>
    <submittedName>
        <fullName evidence="3">Uncharacterized protein LOC105057757</fullName>
    </submittedName>
</protein>
<dbReference type="GeneID" id="105057757"/>
<proteinExistence type="predicted"/>
<dbReference type="PANTHER" id="PTHR33133">
    <property type="entry name" value="OS08G0107100 PROTEIN-RELATED"/>
    <property type="match status" value="1"/>
</dbReference>
<dbReference type="FunCoup" id="A0A6I9SFQ7">
    <property type="interactions" value="886"/>
</dbReference>
<feature type="transmembrane region" description="Helical" evidence="1">
    <location>
        <begin position="132"/>
        <end position="157"/>
    </location>
</feature>
<sequence>MGMATQIIRRSIHAFFQSYHSFTSIATLFVFPVSASLLLSQAFITSSAVILPSISSRLESLFQAAGFPTSQFFSLVQLKISQTIFSFVFTFPFNLTFLLLAKASIVETIREFSHRNHAPPLSSFLHLHRSLLLTYLFNSFAILSANATIFSLLFLVFNGVDIIGFSSSNSFLLSAAAAVLYSVIIANATVLCNLAIIVAAMENCGGYLPVLKAFMLIRSRLMTALTLALPANLGMAAIEALFQYRVVRPYHLSKFSPSVIWEAFSITYMHSLIIVLETIMSCIFFESCKLECRTNLENRSFYRTELEPEEKDALQV</sequence>
<keyword evidence="1" id="KW-0812">Transmembrane</keyword>
<keyword evidence="2" id="KW-1185">Reference proteome</keyword>
<evidence type="ECO:0000313" key="3">
    <source>
        <dbReference type="RefSeq" id="XP_010938751.1"/>
    </source>
</evidence>